<evidence type="ECO:0000256" key="3">
    <source>
        <dbReference type="ARBA" id="ARBA00022801"/>
    </source>
</evidence>
<dbReference type="RefSeq" id="WP_123689338.1">
    <property type="nucleotide sequence ID" value="NZ_AP019700.1"/>
</dbReference>
<evidence type="ECO:0000256" key="4">
    <source>
        <dbReference type="ARBA" id="ARBA00022837"/>
    </source>
</evidence>
<dbReference type="PANTHER" id="PTHR42693">
    <property type="entry name" value="ARYLSULFATASE FAMILY MEMBER"/>
    <property type="match status" value="1"/>
</dbReference>
<dbReference type="EMBL" id="RJKX01000013">
    <property type="protein sequence ID" value="ROQ00014.1"/>
    <property type="molecule type" value="Genomic_DNA"/>
</dbReference>
<name>A0A3N1LXT9_9PROT</name>
<dbReference type="InterPro" id="IPR024607">
    <property type="entry name" value="Sulfatase_CS"/>
</dbReference>
<dbReference type="Gene3D" id="3.40.720.10">
    <property type="entry name" value="Alkaline Phosphatase, subunit A"/>
    <property type="match status" value="2"/>
</dbReference>
<dbReference type="Proteomes" id="UP000278222">
    <property type="component" value="Unassembled WGS sequence"/>
</dbReference>
<reference evidence="6 7" key="1">
    <citation type="submission" date="2018-11" db="EMBL/GenBank/DDBJ databases">
        <title>Genomic Encyclopedia of Type Strains, Phase IV (KMG-IV): sequencing the most valuable type-strain genomes for metagenomic binning, comparative biology and taxonomic classification.</title>
        <authorList>
            <person name="Goeker M."/>
        </authorList>
    </citation>
    <scope>NUCLEOTIDE SEQUENCE [LARGE SCALE GENOMIC DNA]</scope>
    <source>
        <strain evidence="6 7">DSM 5900</strain>
    </source>
</reference>
<dbReference type="AlphaFoldDB" id="A0A3N1LXT9"/>
<dbReference type="InterPro" id="IPR017850">
    <property type="entry name" value="Alkaline_phosphatase_core_sf"/>
</dbReference>
<keyword evidence="3" id="KW-0378">Hydrolase</keyword>
<dbReference type="GO" id="GO:0046872">
    <property type="term" value="F:metal ion binding"/>
    <property type="evidence" value="ECO:0007669"/>
    <property type="project" value="UniProtKB-KW"/>
</dbReference>
<evidence type="ECO:0000259" key="5">
    <source>
        <dbReference type="Pfam" id="PF00884"/>
    </source>
</evidence>
<dbReference type="InterPro" id="IPR050738">
    <property type="entry name" value="Sulfatase"/>
</dbReference>
<keyword evidence="2" id="KW-0479">Metal-binding</keyword>
<sequence>MTVRPDIILVMTDQQRADSLGYAGNRFVATPHIDALAASSLRFRNAVTPFPLCSPARAGLWTGLHAHRHGITDNIYGEPDALARLGRATVFPAMQAAGYRTAYIGKWHLGEGQPAGFDHWAGYNSAVSQWVPGPGGRVWRPEQETDAALRLLAEWGTGSPFLLVLSYYPPHPPYDAPDRYFPRYRGGGLPHAAYYAAVDGIDACVGRLMAAAATRPPDRPLAILYCSDHGDTFQVGKGSKRSADDAALRIPLLVHAPGVQPGDVAAPVSLLDVAPTLAGLSGVDWRADGDDLTRVADGTVARDGLVVQNVGLEPVADRQGNLRQMLGVLPRCERIFWTGAAKLVLPEAGPPALFDLAADPEERRNLLVGRYVNRAGVVLAHELAARMIESCARMADGQGEALAASFQRKLHQVMRG</sequence>
<evidence type="ECO:0000256" key="1">
    <source>
        <dbReference type="ARBA" id="ARBA00008779"/>
    </source>
</evidence>
<dbReference type="SUPFAM" id="SSF53649">
    <property type="entry name" value="Alkaline phosphatase-like"/>
    <property type="match status" value="1"/>
</dbReference>
<evidence type="ECO:0000313" key="6">
    <source>
        <dbReference type="EMBL" id="ROQ00014.1"/>
    </source>
</evidence>
<accession>A0A3N1LXT9</accession>
<comment type="similarity">
    <text evidence="1">Belongs to the sulfatase family.</text>
</comment>
<keyword evidence="4" id="KW-0106">Calcium</keyword>
<gene>
    <name evidence="6" type="ORF">EDC65_1809</name>
</gene>
<dbReference type="PROSITE" id="PS00149">
    <property type="entry name" value="SULFATASE_2"/>
    <property type="match status" value="1"/>
</dbReference>
<organism evidence="6 7">
    <name type="scientific">Stella humosa</name>
    <dbReference type="NCBI Taxonomy" id="94"/>
    <lineage>
        <taxon>Bacteria</taxon>
        <taxon>Pseudomonadati</taxon>
        <taxon>Pseudomonadota</taxon>
        <taxon>Alphaproteobacteria</taxon>
        <taxon>Rhodospirillales</taxon>
        <taxon>Stellaceae</taxon>
        <taxon>Stella</taxon>
    </lineage>
</organism>
<dbReference type="OrthoDB" id="9795675at2"/>
<evidence type="ECO:0000256" key="2">
    <source>
        <dbReference type="ARBA" id="ARBA00022723"/>
    </source>
</evidence>
<keyword evidence="7" id="KW-1185">Reference proteome</keyword>
<dbReference type="Pfam" id="PF00884">
    <property type="entry name" value="Sulfatase"/>
    <property type="match status" value="1"/>
</dbReference>
<protein>
    <submittedName>
        <fullName evidence="6">Arylsulfatase A-like enzyme</fullName>
    </submittedName>
</protein>
<dbReference type="PROSITE" id="PS00523">
    <property type="entry name" value="SULFATASE_1"/>
    <property type="match status" value="1"/>
</dbReference>
<evidence type="ECO:0000313" key="7">
    <source>
        <dbReference type="Proteomes" id="UP000278222"/>
    </source>
</evidence>
<dbReference type="PANTHER" id="PTHR42693:SF53">
    <property type="entry name" value="ENDO-4-O-SULFATASE"/>
    <property type="match status" value="1"/>
</dbReference>
<proteinExistence type="inferred from homology"/>
<comment type="caution">
    <text evidence="6">The sequence shown here is derived from an EMBL/GenBank/DDBJ whole genome shotgun (WGS) entry which is preliminary data.</text>
</comment>
<feature type="domain" description="Sulfatase N-terminal" evidence="5">
    <location>
        <begin position="5"/>
        <end position="283"/>
    </location>
</feature>
<dbReference type="GO" id="GO:0004065">
    <property type="term" value="F:arylsulfatase activity"/>
    <property type="evidence" value="ECO:0007669"/>
    <property type="project" value="TreeGrafter"/>
</dbReference>
<dbReference type="InterPro" id="IPR000917">
    <property type="entry name" value="Sulfatase_N"/>
</dbReference>